<dbReference type="EMBL" id="JAEMNX010000002">
    <property type="protein sequence ID" value="MBJ7536586.1"/>
    <property type="molecule type" value="Genomic_DNA"/>
</dbReference>
<dbReference type="InterPro" id="IPR036942">
    <property type="entry name" value="Beta-barrel_TonB_sf"/>
</dbReference>
<dbReference type="RefSeq" id="WP_199466767.1">
    <property type="nucleotide sequence ID" value="NZ_JAEMNX010000002.1"/>
</dbReference>
<evidence type="ECO:0000256" key="7">
    <source>
        <dbReference type="ARBA" id="ARBA00023065"/>
    </source>
</evidence>
<reference evidence="15" key="1">
    <citation type="submission" date="2020-12" db="EMBL/GenBank/DDBJ databases">
        <title>Marinomonas arctica sp. nov., a psychrotolerant bacterium isolated from the Arctic.</title>
        <authorList>
            <person name="Zhang Y."/>
        </authorList>
    </citation>
    <scope>NUCLEOTIDE SEQUENCE</scope>
    <source>
        <strain evidence="15">C1424</strain>
    </source>
</reference>
<keyword evidence="7" id="KW-0406">Ion transport</keyword>
<evidence type="ECO:0000256" key="1">
    <source>
        <dbReference type="ARBA" id="ARBA00004571"/>
    </source>
</evidence>
<dbReference type="SUPFAM" id="SSF56935">
    <property type="entry name" value="Porins"/>
    <property type="match status" value="1"/>
</dbReference>
<sequence length="684" mass="75760">MIQPEALRKLLLPLVLVSEVVAANNDTQTINLDPIIIKSEILNKTAQESAQSVEIYDEETLETQAGLNTTRDVLETTSNVSIVEGTGTAATVRGIDGTGAAQNAVSIFAGGRPRLSYEIDNRPLSFNELSYSDFSLFDVETVEVLLGAQSSLVGRNAMAGTISIHTNDPVYEDETILRAAAGNYDAQELSAAVNRTIGDDDTMAYRLSADVKERDSTVEYGSTDNVDDVSRYKSVNLRGKLLIEPDSEDNKRLLLGGSHTNYAGPHLELVADPYEDRKASVFDGQAYHKTIANTVSLDYSQDLSSELSLQLNTSITDTEFTRTADTNSTNTTIDTSEIVLEPRLYYDNDELSIVTGLYLYRAREEQYSELYSFGDLHYKDDTDTFSAYSEGAFNLSDKTTLSMGLRYEKESRQRYGGSYSYTTGVTADDFDHDEDYSEILPKIGINWQQSATVNWGAQISKGYNAGGAGWALDGSSVVNYEYDEETSWTYEIYSRQQLLEGKLSSSQNLFYSRYKDLQLAYSTTGDWDNDNSYLIANVDKVNTWGFEQSLTAILSEELTLSGSLGLLNTEIVEFSSDTSLEGNDLAIAPSVTSSISLDWHKDNWTTNLNLRYSGAYYTYPNNQSASKTDAYVVANARASYQMGDANWFASIDNLFDEDAIIYQRSTSAVLLQPRTFLVGVEYAL</sequence>
<comment type="caution">
    <text evidence="15">The sequence shown here is derived from an EMBL/GenBank/DDBJ whole genome shotgun (WGS) entry which is preliminary data.</text>
</comment>
<evidence type="ECO:0000256" key="8">
    <source>
        <dbReference type="ARBA" id="ARBA00023077"/>
    </source>
</evidence>
<evidence type="ECO:0000256" key="4">
    <source>
        <dbReference type="ARBA" id="ARBA00022496"/>
    </source>
</evidence>
<dbReference type="GO" id="GO:0006826">
    <property type="term" value="P:iron ion transport"/>
    <property type="evidence" value="ECO:0007669"/>
    <property type="project" value="UniProtKB-KW"/>
</dbReference>
<dbReference type="Gene3D" id="2.40.170.20">
    <property type="entry name" value="TonB-dependent receptor, beta-barrel domain"/>
    <property type="match status" value="1"/>
</dbReference>
<feature type="domain" description="TonB-dependent receptor plug" evidence="14">
    <location>
        <begin position="46"/>
        <end position="161"/>
    </location>
</feature>
<evidence type="ECO:0000256" key="12">
    <source>
        <dbReference type="RuleBase" id="RU003357"/>
    </source>
</evidence>
<evidence type="ECO:0000256" key="11">
    <source>
        <dbReference type="PROSITE-ProRule" id="PRU01360"/>
    </source>
</evidence>
<evidence type="ECO:0000256" key="9">
    <source>
        <dbReference type="ARBA" id="ARBA00023136"/>
    </source>
</evidence>
<gene>
    <name evidence="15" type="ORF">I8J31_02700</name>
</gene>
<keyword evidence="15" id="KW-0675">Receptor</keyword>
<dbReference type="PANTHER" id="PTHR32552">
    <property type="entry name" value="FERRICHROME IRON RECEPTOR-RELATED"/>
    <property type="match status" value="1"/>
</dbReference>
<evidence type="ECO:0000256" key="5">
    <source>
        <dbReference type="ARBA" id="ARBA00022692"/>
    </source>
</evidence>
<dbReference type="AlphaFoldDB" id="A0A934JQV4"/>
<evidence type="ECO:0000256" key="6">
    <source>
        <dbReference type="ARBA" id="ARBA00023004"/>
    </source>
</evidence>
<keyword evidence="8 12" id="KW-0798">TonB box</keyword>
<keyword evidence="16" id="KW-1185">Reference proteome</keyword>
<keyword evidence="9 11" id="KW-0472">Membrane</keyword>
<feature type="domain" description="TonB-dependent receptor-like beta-barrel" evidence="13">
    <location>
        <begin position="274"/>
        <end position="654"/>
    </location>
</feature>
<evidence type="ECO:0000256" key="3">
    <source>
        <dbReference type="ARBA" id="ARBA00022452"/>
    </source>
</evidence>
<dbReference type="InterPro" id="IPR037066">
    <property type="entry name" value="Plug_dom_sf"/>
</dbReference>
<evidence type="ECO:0000259" key="13">
    <source>
        <dbReference type="Pfam" id="PF00593"/>
    </source>
</evidence>
<dbReference type="PROSITE" id="PS52016">
    <property type="entry name" value="TONB_DEPENDENT_REC_3"/>
    <property type="match status" value="1"/>
</dbReference>
<dbReference type="Pfam" id="PF07715">
    <property type="entry name" value="Plug"/>
    <property type="match status" value="1"/>
</dbReference>
<comment type="similarity">
    <text evidence="11 12">Belongs to the TonB-dependent receptor family.</text>
</comment>
<keyword evidence="2 11" id="KW-0813">Transport</keyword>
<evidence type="ECO:0000256" key="10">
    <source>
        <dbReference type="ARBA" id="ARBA00023237"/>
    </source>
</evidence>
<evidence type="ECO:0000313" key="16">
    <source>
        <dbReference type="Proteomes" id="UP000628710"/>
    </source>
</evidence>
<evidence type="ECO:0000256" key="2">
    <source>
        <dbReference type="ARBA" id="ARBA00022448"/>
    </source>
</evidence>
<accession>A0A934JQV4</accession>
<proteinExistence type="inferred from homology"/>
<comment type="subcellular location">
    <subcellularLocation>
        <location evidence="1 11">Cell outer membrane</location>
        <topology evidence="1 11">Multi-pass membrane protein</topology>
    </subcellularLocation>
</comment>
<keyword evidence="4" id="KW-0410">Iron transport</keyword>
<dbReference type="Proteomes" id="UP000628710">
    <property type="component" value="Unassembled WGS sequence"/>
</dbReference>
<keyword evidence="6" id="KW-0408">Iron</keyword>
<dbReference type="InterPro" id="IPR012910">
    <property type="entry name" value="Plug_dom"/>
</dbReference>
<dbReference type="InterPro" id="IPR000531">
    <property type="entry name" value="Beta-barrel_TonB"/>
</dbReference>
<dbReference type="InterPro" id="IPR039426">
    <property type="entry name" value="TonB-dep_rcpt-like"/>
</dbReference>
<dbReference type="GO" id="GO:0009279">
    <property type="term" value="C:cell outer membrane"/>
    <property type="evidence" value="ECO:0007669"/>
    <property type="project" value="UniProtKB-SubCell"/>
</dbReference>
<organism evidence="15 16">
    <name type="scientific">Marinomonas transparens</name>
    <dbReference type="NCBI Taxonomy" id="2795388"/>
    <lineage>
        <taxon>Bacteria</taxon>
        <taxon>Pseudomonadati</taxon>
        <taxon>Pseudomonadota</taxon>
        <taxon>Gammaproteobacteria</taxon>
        <taxon>Oceanospirillales</taxon>
        <taxon>Oceanospirillaceae</taxon>
        <taxon>Marinomonas</taxon>
    </lineage>
</organism>
<protein>
    <submittedName>
        <fullName evidence="15">TonB-dependent receptor</fullName>
    </submittedName>
</protein>
<evidence type="ECO:0000313" key="15">
    <source>
        <dbReference type="EMBL" id="MBJ7536586.1"/>
    </source>
</evidence>
<dbReference type="PANTHER" id="PTHR32552:SF81">
    <property type="entry name" value="TONB-DEPENDENT OUTER MEMBRANE RECEPTOR"/>
    <property type="match status" value="1"/>
</dbReference>
<name>A0A934JQV4_9GAMM</name>
<keyword evidence="10 11" id="KW-0998">Cell outer membrane</keyword>
<dbReference type="Pfam" id="PF00593">
    <property type="entry name" value="TonB_dep_Rec_b-barrel"/>
    <property type="match status" value="1"/>
</dbReference>
<keyword evidence="3 11" id="KW-1134">Transmembrane beta strand</keyword>
<evidence type="ECO:0000259" key="14">
    <source>
        <dbReference type="Pfam" id="PF07715"/>
    </source>
</evidence>
<keyword evidence="5 11" id="KW-0812">Transmembrane</keyword>
<dbReference type="Gene3D" id="2.170.130.10">
    <property type="entry name" value="TonB-dependent receptor, plug domain"/>
    <property type="match status" value="1"/>
</dbReference>